<evidence type="ECO:0000259" key="5">
    <source>
        <dbReference type="PROSITE" id="PS51755"/>
    </source>
</evidence>
<dbReference type="InterPro" id="IPR011990">
    <property type="entry name" value="TPR-like_helical_dom_sf"/>
</dbReference>
<feature type="region of interest" description="Disordered" evidence="4">
    <location>
        <begin position="348"/>
        <end position="370"/>
    </location>
</feature>
<evidence type="ECO:0000313" key="7">
    <source>
        <dbReference type="Proteomes" id="UP001595939"/>
    </source>
</evidence>
<evidence type="ECO:0000256" key="4">
    <source>
        <dbReference type="SAM" id="MobiDB-lite"/>
    </source>
</evidence>
<dbReference type="SMART" id="SM00862">
    <property type="entry name" value="Trans_reg_C"/>
    <property type="match status" value="1"/>
</dbReference>
<keyword evidence="7" id="KW-1185">Reference proteome</keyword>
<dbReference type="InterPro" id="IPR036388">
    <property type="entry name" value="WH-like_DNA-bd_sf"/>
</dbReference>
<dbReference type="Proteomes" id="UP001595939">
    <property type="component" value="Unassembled WGS sequence"/>
</dbReference>
<evidence type="ECO:0000256" key="3">
    <source>
        <dbReference type="PROSITE-ProRule" id="PRU01091"/>
    </source>
</evidence>
<organism evidence="6 7">
    <name type="scientific">Deinococcus sonorensis</name>
    <dbReference type="NCBI Taxonomy" id="309891"/>
    <lineage>
        <taxon>Bacteria</taxon>
        <taxon>Thermotogati</taxon>
        <taxon>Deinococcota</taxon>
        <taxon>Deinococci</taxon>
        <taxon>Deinococcales</taxon>
        <taxon>Deinococcaceae</taxon>
        <taxon>Deinococcus</taxon>
    </lineage>
</organism>
<comment type="similarity">
    <text evidence="1">Belongs to the AfsR/DnrI/RedD regulatory family.</text>
</comment>
<gene>
    <name evidence="6" type="ORF">ACFO0P_08150</name>
</gene>
<dbReference type="Pfam" id="PF03704">
    <property type="entry name" value="BTAD"/>
    <property type="match status" value="1"/>
</dbReference>
<dbReference type="InterPro" id="IPR019734">
    <property type="entry name" value="TPR_rpt"/>
</dbReference>
<dbReference type="InterPro" id="IPR016032">
    <property type="entry name" value="Sig_transdc_resp-reg_C-effctor"/>
</dbReference>
<dbReference type="EMBL" id="JBHSEG010000002">
    <property type="protein sequence ID" value="MFC4453737.1"/>
    <property type="molecule type" value="Genomic_DNA"/>
</dbReference>
<dbReference type="Pfam" id="PF13424">
    <property type="entry name" value="TPR_12"/>
    <property type="match status" value="2"/>
</dbReference>
<dbReference type="Pfam" id="PF13191">
    <property type="entry name" value="AAA_16"/>
    <property type="match status" value="1"/>
</dbReference>
<dbReference type="PANTHER" id="PTHR35807:SF2">
    <property type="entry name" value="TRANSCRIPTIONAL ACTIVATOR DOMAIN"/>
    <property type="match status" value="1"/>
</dbReference>
<dbReference type="SMART" id="SM00028">
    <property type="entry name" value="TPR"/>
    <property type="match status" value="7"/>
</dbReference>
<evidence type="ECO:0000313" key="6">
    <source>
        <dbReference type="EMBL" id="MFC4453737.1"/>
    </source>
</evidence>
<dbReference type="SUPFAM" id="SSF48452">
    <property type="entry name" value="TPR-like"/>
    <property type="match status" value="3"/>
</dbReference>
<keyword evidence="2 3" id="KW-0238">DNA-binding</keyword>
<protein>
    <submittedName>
        <fullName evidence="6">ATP-binding protein</fullName>
    </submittedName>
</protein>
<dbReference type="InterPro" id="IPR003593">
    <property type="entry name" value="AAA+_ATPase"/>
</dbReference>
<dbReference type="GO" id="GO:0005524">
    <property type="term" value="F:ATP binding"/>
    <property type="evidence" value="ECO:0007669"/>
    <property type="project" value="UniProtKB-KW"/>
</dbReference>
<dbReference type="SMART" id="SM00382">
    <property type="entry name" value="AAA"/>
    <property type="match status" value="1"/>
</dbReference>
<dbReference type="SUPFAM" id="SSF52540">
    <property type="entry name" value="P-loop containing nucleoside triphosphate hydrolases"/>
    <property type="match status" value="1"/>
</dbReference>
<dbReference type="Gene3D" id="1.25.40.10">
    <property type="entry name" value="Tetratricopeptide repeat domain"/>
    <property type="match status" value="3"/>
</dbReference>
<proteinExistence type="inferred from homology"/>
<sequence>MAVLTVHLIGAFRVWRDGQPVVWARPTTAAVLKVLLIRPGEVVSADELIEALWPHLSASAGAQCLRAAVSVLRRQLEPALRRGPDSRHVLQVRPGYRFDPAHAQVDVLEVDRAHQRAEQLRRQQRVAEAITAYRLALPHLRGELYADDPYAPWAQDARERWRRQQLELLEGYAACLALSGQHRAAAEVCRQAGQLDPYRESVQEQLMVSLARAGGPAEAAASYLQYRAQLERDLNTAPSARLQALNEQLLRGELPAPDRDRPASGARPTVVGRMDALATLDAHWRAALAGEGRLVAVAGEAGVGKTHLVTAALQALSAQGACVLSGRAFQRELSAPLDPVLDALDPLLEPQDRLGGGGPPRGASEAWPADAPRGPPFADLLAALIQASRPGGLVLFIDDLQWAEPTTLAFLSFAARRLHQERVLLIVTYRSEDEAQLTGWLEGAAEHRTLHVLRLPRLQAADLRDLLAGRSRLNEADRAWLAGVLQAESEGNPFFALEYLRWLTDTGVVEADAGGPLCRVFPERWTRQHEHVPMPVRALIEARVQRLPGPARTVLQLSAVLGRPVDLDLLGRAAQLPVPALVPLVDALLQAQLLSEQADQRLQCSHDKVRQVLYGGLSLPRRLVLHRQVAAALAADLHSAAERAHHLLAGQCWADALDQLLRAARQAEADQSWASALKYTSVALDAATHLPDADEPRYALLTVRERLLERMQLPDEQVSVVEAMLALATRQGHQQRRAEALVRLVTACTARSDGAGAAAARDEALRLYRRLGDQAGEARLHQELAYLGWQQGAFKAALQSGEQALQLFQALGDARACAVLTSNLAQLLLRLGRPGDALDRAEHATRLFRELGDVAGEISALSVLPGIHRQRGQLEQALQVQLQVLQLSRSVQTPQIVVARHMACAELYLALNRPEHALAQYRLAAQEALTLRDFRHQGHPFLGLATALERMGDAAGAVRVYRRAVEALELTYTVTGNQDERFALADALLLLARALDGGLAQPTEALDAVRAAEALCRDGVSDPRAAARLPRLLLDRAGLLWRLGHLDEAARTYRTAADQAGTVNDTAVQAAAVASLGVVYRDQGQFDASIRCSEQALELVRRVRDPQAEAYVLSSLAASQQALGRWAPARAALEHSLNLRRQTGDAEGVTRLSAQLRQLDLRD</sequence>
<dbReference type="InterPro" id="IPR001867">
    <property type="entry name" value="OmpR/PhoB-type_DNA-bd"/>
</dbReference>
<dbReference type="SMART" id="SM01043">
    <property type="entry name" value="BTAD"/>
    <property type="match status" value="1"/>
</dbReference>
<dbReference type="Pfam" id="PF00486">
    <property type="entry name" value="Trans_reg_C"/>
    <property type="match status" value="1"/>
</dbReference>
<dbReference type="RefSeq" id="WP_380129728.1">
    <property type="nucleotide sequence ID" value="NZ_JBHSEG010000002.1"/>
</dbReference>
<dbReference type="InterPro" id="IPR005158">
    <property type="entry name" value="BTAD"/>
</dbReference>
<dbReference type="InterPro" id="IPR027417">
    <property type="entry name" value="P-loop_NTPase"/>
</dbReference>
<dbReference type="InterPro" id="IPR051677">
    <property type="entry name" value="AfsR-DnrI-RedD_regulator"/>
</dbReference>
<feature type="domain" description="OmpR/PhoB-type" evidence="5">
    <location>
        <begin position="1"/>
        <end position="100"/>
    </location>
</feature>
<dbReference type="PROSITE" id="PS51755">
    <property type="entry name" value="OMPR_PHOB"/>
    <property type="match status" value="1"/>
</dbReference>
<dbReference type="SUPFAM" id="SSF46894">
    <property type="entry name" value="C-terminal effector domain of the bipartite response regulators"/>
    <property type="match status" value="1"/>
</dbReference>
<evidence type="ECO:0000256" key="1">
    <source>
        <dbReference type="ARBA" id="ARBA00005820"/>
    </source>
</evidence>
<accession>A0ABV8Y737</accession>
<reference evidence="7" key="1">
    <citation type="journal article" date="2019" name="Int. J. Syst. Evol. Microbiol.">
        <title>The Global Catalogue of Microorganisms (GCM) 10K type strain sequencing project: providing services to taxonomists for standard genome sequencing and annotation.</title>
        <authorList>
            <consortium name="The Broad Institute Genomics Platform"/>
            <consortium name="The Broad Institute Genome Sequencing Center for Infectious Disease"/>
            <person name="Wu L."/>
            <person name="Ma J."/>
        </authorList>
    </citation>
    <scope>NUCLEOTIDE SEQUENCE [LARGE SCALE GENOMIC DNA]</scope>
    <source>
        <strain evidence="7">CCUG 39970</strain>
    </source>
</reference>
<dbReference type="PANTHER" id="PTHR35807">
    <property type="entry name" value="TRANSCRIPTIONAL REGULATOR REDD-RELATED"/>
    <property type="match status" value="1"/>
</dbReference>
<keyword evidence="6" id="KW-0067">ATP-binding</keyword>
<name>A0ABV8Y737_9DEIO</name>
<comment type="caution">
    <text evidence="6">The sequence shown here is derived from an EMBL/GenBank/DDBJ whole genome shotgun (WGS) entry which is preliminary data.</text>
</comment>
<keyword evidence="6" id="KW-0547">Nucleotide-binding</keyword>
<feature type="DNA-binding region" description="OmpR/PhoB-type" evidence="3">
    <location>
        <begin position="1"/>
        <end position="100"/>
    </location>
</feature>
<dbReference type="Gene3D" id="1.10.10.10">
    <property type="entry name" value="Winged helix-like DNA-binding domain superfamily/Winged helix DNA-binding domain"/>
    <property type="match status" value="1"/>
</dbReference>
<dbReference type="InterPro" id="IPR041664">
    <property type="entry name" value="AAA_16"/>
</dbReference>
<evidence type="ECO:0000256" key="2">
    <source>
        <dbReference type="ARBA" id="ARBA00023125"/>
    </source>
</evidence>